<name>A0A1I5V5R2_9RHOB</name>
<keyword evidence="2" id="KW-1185">Reference proteome</keyword>
<proteinExistence type="predicted"/>
<sequence>MVRGQDKTQRLFHEQKITTFGGKSNAVLT</sequence>
<gene>
    <name evidence="1" type="ORF">SAMN04488047_12730</name>
</gene>
<dbReference type="Proteomes" id="UP000199356">
    <property type="component" value="Unassembled WGS sequence"/>
</dbReference>
<dbReference type="STRING" id="441119.SAMN04488047_12730"/>
<accession>A0A1I5V5R2</accession>
<reference evidence="1 2" key="1">
    <citation type="submission" date="2016-10" db="EMBL/GenBank/DDBJ databases">
        <authorList>
            <person name="de Groot N.N."/>
        </authorList>
    </citation>
    <scope>NUCLEOTIDE SEQUENCE [LARGE SCALE GENOMIC DNA]</scope>
    <source>
        <strain evidence="1 2">DSM 19547</strain>
    </source>
</reference>
<organism evidence="1 2">
    <name type="scientific">Tranquillimonas alkanivorans</name>
    <dbReference type="NCBI Taxonomy" id="441119"/>
    <lineage>
        <taxon>Bacteria</taxon>
        <taxon>Pseudomonadati</taxon>
        <taxon>Pseudomonadota</taxon>
        <taxon>Alphaproteobacteria</taxon>
        <taxon>Rhodobacterales</taxon>
        <taxon>Roseobacteraceae</taxon>
        <taxon>Tranquillimonas</taxon>
    </lineage>
</organism>
<evidence type="ECO:0000313" key="2">
    <source>
        <dbReference type="Proteomes" id="UP000199356"/>
    </source>
</evidence>
<dbReference type="EMBL" id="FOXA01000027">
    <property type="protein sequence ID" value="SFQ02722.1"/>
    <property type="molecule type" value="Genomic_DNA"/>
</dbReference>
<evidence type="ECO:0000313" key="1">
    <source>
        <dbReference type="EMBL" id="SFQ02722.1"/>
    </source>
</evidence>
<dbReference type="AlphaFoldDB" id="A0A1I5V5R2"/>
<protein>
    <submittedName>
        <fullName evidence="1">Uncharacterized protein</fullName>
    </submittedName>
</protein>